<name>A0A7U0FQ92_9ROSI</name>
<reference evidence="1" key="1">
    <citation type="journal article" date="2019" name="Mitochondrial DNA Part B Resour">
        <title>The complete chloroplast genome of Castanopsis carlesii (Hemsl.) Hay.</title>
        <authorList>
            <person name="Sun R.X."/>
            <person name="Ye X.M."/>
            <person name="Wang Z.L."/>
            <person name="Lin X.F."/>
        </authorList>
    </citation>
    <scope>NUCLEOTIDE SEQUENCE</scope>
    <source>
        <tissue evidence="1">Leaf</tissue>
    </source>
</reference>
<keyword evidence="1" id="KW-0150">Chloroplast</keyword>
<sequence>MIIRYLYNNINNNITITGKNSKSRYPFYDKFTLFFCAFRGPNIAGNCDGFFISSYSKKQDFLDIDMMGLNLIYFVFFFQDLDLDHNTDIYFLE</sequence>
<accession>A0A7U0FQ92</accession>
<evidence type="ECO:0000313" key="1">
    <source>
        <dbReference type="EMBL" id="QQV70000.1"/>
    </source>
</evidence>
<geneLocation type="chloroplast" evidence="1"/>
<dbReference type="AlphaFoldDB" id="A0A7U0FQ92"/>
<dbReference type="EMBL" id="MK745999">
    <property type="protein sequence ID" value="QQV70000.1"/>
    <property type="molecule type" value="Genomic_DNA"/>
</dbReference>
<proteinExistence type="predicted"/>
<gene>
    <name evidence="1" type="primary">psaI</name>
</gene>
<keyword evidence="1" id="KW-0934">Plastid</keyword>
<organism evidence="1">
    <name type="scientific">Castanopsis carlesii</name>
    <dbReference type="NCBI Taxonomy" id="167382"/>
    <lineage>
        <taxon>Eukaryota</taxon>
        <taxon>Viridiplantae</taxon>
        <taxon>Streptophyta</taxon>
        <taxon>Embryophyta</taxon>
        <taxon>Tracheophyta</taxon>
        <taxon>Spermatophyta</taxon>
        <taxon>Magnoliopsida</taxon>
        <taxon>eudicotyledons</taxon>
        <taxon>Gunneridae</taxon>
        <taxon>Pentapetalae</taxon>
        <taxon>rosids</taxon>
        <taxon>fabids</taxon>
        <taxon>Fagales</taxon>
        <taxon>Fagaceae</taxon>
        <taxon>Castanopsis</taxon>
    </lineage>
</organism>
<protein>
    <submittedName>
        <fullName evidence="1">Photosystem I subunit VIII</fullName>
    </submittedName>
</protein>
<dbReference type="GeneID" id="67148511"/>
<dbReference type="RefSeq" id="YP_010149084.1">
    <property type="nucleotide sequence ID" value="NC_057119.1"/>
</dbReference>
<reference evidence="1" key="2">
    <citation type="submission" date="2019-04" db="EMBL/GenBank/DDBJ databases">
        <authorList>
            <person name="Sun R."/>
            <person name="Ye X."/>
            <person name="Wang Z."/>
            <person name="Lin X."/>
        </authorList>
    </citation>
    <scope>NUCLEOTIDE SEQUENCE</scope>
    <source>
        <tissue evidence="1">Leaf</tissue>
    </source>
</reference>